<dbReference type="EMBL" id="BAABDQ010000006">
    <property type="protein sequence ID" value="GAA3550176.1"/>
    <property type="molecule type" value="Genomic_DNA"/>
</dbReference>
<keyword evidence="6" id="KW-0489">Methyltransferase</keyword>
<evidence type="ECO:0000256" key="10">
    <source>
        <dbReference type="ARBA" id="ARBA00031323"/>
    </source>
</evidence>
<dbReference type="Gene3D" id="3.40.50.150">
    <property type="entry name" value="Vaccinia Virus protein VP39"/>
    <property type="match status" value="1"/>
</dbReference>
<keyword evidence="5" id="KW-0963">Cytoplasm</keyword>
<protein>
    <recommendedName>
        <fullName evidence="4">Protein-L-isoaspartate O-methyltransferase</fullName>
        <ecNumber evidence="3">2.1.1.77</ecNumber>
    </recommendedName>
    <alternativeName>
        <fullName evidence="11">L-isoaspartyl protein carboxyl methyltransferase</fullName>
    </alternativeName>
    <alternativeName>
        <fullName evidence="9">Protein L-isoaspartyl methyltransferase</fullName>
    </alternativeName>
    <alternativeName>
        <fullName evidence="10">Protein-beta-aspartate methyltransferase</fullName>
    </alternativeName>
</protein>
<evidence type="ECO:0000256" key="2">
    <source>
        <dbReference type="ARBA" id="ARBA00005369"/>
    </source>
</evidence>
<keyword evidence="7" id="KW-0808">Transferase</keyword>
<gene>
    <name evidence="12" type="ORF">GCM10022419_033030</name>
</gene>
<evidence type="ECO:0000256" key="9">
    <source>
        <dbReference type="ARBA" id="ARBA00030757"/>
    </source>
</evidence>
<organism evidence="12 13">
    <name type="scientific">Nonomuraea rosea</name>
    <dbReference type="NCBI Taxonomy" id="638574"/>
    <lineage>
        <taxon>Bacteria</taxon>
        <taxon>Bacillati</taxon>
        <taxon>Actinomycetota</taxon>
        <taxon>Actinomycetes</taxon>
        <taxon>Streptosporangiales</taxon>
        <taxon>Streptosporangiaceae</taxon>
        <taxon>Nonomuraea</taxon>
    </lineage>
</organism>
<dbReference type="Pfam" id="PF01135">
    <property type="entry name" value="PCMT"/>
    <property type="match status" value="1"/>
</dbReference>
<dbReference type="PANTHER" id="PTHR11579:SF0">
    <property type="entry name" value="PROTEIN-L-ISOASPARTATE(D-ASPARTATE) O-METHYLTRANSFERASE"/>
    <property type="match status" value="1"/>
</dbReference>
<reference evidence="13" key="1">
    <citation type="journal article" date="2019" name="Int. J. Syst. Evol. Microbiol.">
        <title>The Global Catalogue of Microorganisms (GCM) 10K type strain sequencing project: providing services to taxonomists for standard genome sequencing and annotation.</title>
        <authorList>
            <consortium name="The Broad Institute Genomics Platform"/>
            <consortium name="The Broad Institute Genome Sequencing Center for Infectious Disease"/>
            <person name="Wu L."/>
            <person name="Ma J."/>
        </authorList>
    </citation>
    <scope>NUCLEOTIDE SEQUENCE [LARGE SCALE GENOMIC DNA]</scope>
    <source>
        <strain evidence="13">JCM 17326</strain>
    </source>
</reference>
<evidence type="ECO:0000256" key="8">
    <source>
        <dbReference type="ARBA" id="ARBA00022691"/>
    </source>
</evidence>
<dbReference type="SUPFAM" id="SSF53335">
    <property type="entry name" value="S-adenosyl-L-methionine-dependent methyltransferases"/>
    <property type="match status" value="1"/>
</dbReference>
<keyword evidence="8" id="KW-0949">S-adenosyl-L-methionine</keyword>
<accession>A0ABP6WHE7</accession>
<evidence type="ECO:0000256" key="3">
    <source>
        <dbReference type="ARBA" id="ARBA00011890"/>
    </source>
</evidence>
<evidence type="ECO:0000256" key="11">
    <source>
        <dbReference type="ARBA" id="ARBA00031350"/>
    </source>
</evidence>
<sequence length="409" mass="44807">MTTDAVSLQSPDHLRAAMVDKLIERGSIQSPQVEAAFAKVPRHRFAPETSLAAAYSAQNTVTTKRDTAGVSTSSISAPWLQAEMLQAAQLFRGAKVAEIGSGGYNAALIAEIVGPEGLVVSFDIDPWVTERATRFLTEARYPRVKVVLGDAEHTVEQHTPEGGFDAIIVTVGVYDIPWGHLLAPTGRMVVPLRFSTVSRSLTFIRDGDHFAGLDPVVCGFVACQGQGALPDQVAALAGGAVKLTLESGPPLDVAELESALRGERSELWTGVTFDWAEPVDSLNLWGATADDAFGMIWRDETREEGRLIEPALRWYCPVLITAGSFAYLTFRELSQGDEGRRWEFGVYGHGRERDQLAQRLHDHVTTWDHRWRAHPGPTFALYPARAAVASPAVGRIFRKRHTQLILGWE</sequence>
<keyword evidence="13" id="KW-1185">Reference proteome</keyword>
<comment type="subcellular location">
    <subcellularLocation>
        <location evidence="1">Cytoplasm</location>
    </subcellularLocation>
</comment>
<name>A0ABP6WHE7_9ACTN</name>
<dbReference type="CDD" id="cd02440">
    <property type="entry name" value="AdoMet_MTases"/>
    <property type="match status" value="1"/>
</dbReference>
<dbReference type="InterPro" id="IPR000682">
    <property type="entry name" value="PCMT"/>
</dbReference>
<evidence type="ECO:0000256" key="4">
    <source>
        <dbReference type="ARBA" id="ARBA00013346"/>
    </source>
</evidence>
<dbReference type="EC" id="2.1.1.77" evidence="3"/>
<evidence type="ECO:0000256" key="5">
    <source>
        <dbReference type="ARBA" id="ARBA00022490"/>
    </source>
</evidence>
<dbReference type="InterPro" id="IPR027573">
    <property type="entry name" value="Methyltran_FxLD"/>
</dbReference>
<evidence type="ECO:0000256" key="7">
    <source>
        <dbReference type="ARBA" id="ARBA00022679"/>
    </source>
</evidence>
<dbReference type="Proteomes" id="UP001500630">
    <property type="component" value="Unassembled WGS sequence"/>
</dbReference>
<evidence type="ECO:0000313" key="12">
    <source>
        <dbReference type="EMBL" id="GAA3550176.1"/>
    </source>
</evidence>
<evidence type="ECO:0000256" key="6">
    <source>
        <dbReference type="ARBA" id="ARBA00022603"/>
    </source>
</evidence>
<comment type="caution">
    <text evidence="12">The sequence shown here is derived from an EMBL/GenBank/DDBJ whole genome shotgun (WGS) entry which is preliminary data.</text>
</comment>
<dbReference type="NCBIfam" id="TIGR04364">
    <property type="entry name" value="methyltran_FxLD"/>
    <property type="match status" value="1"/>
</dbReference>
<proteinExistence type="inferred from homology"/>
<evidence type="ECO:0000256" key="1">
    <source>
        <dbReference type="ARBA" id="ARBA00004496"/>
    </source>
</evidence>
<comment type="similarity">
    <text evidence="2">Belongs to the methyltransferase superfamily. L-isoaspartyl/D-aspartyl protein methyltransferase family.</text>
</comment>
<dbReference type="InterPro" id="IPR029063">
    <property type="entry name" value="SAM-dependent_MTases_sf"/>
</dbReference>
<dbReference type="RefSeq" id="WP_345562616.1">
    <property type="nucleotide sequence ID" value="NZ_BAABDQ010000006.1"/>
</dbReference>
<evidence type="ECO:0000313" key="13">
    <source>
        <dbReference type="Proteomes" id="UP001500630"/>
    </source>
</evidence>
<dbReference type="PANTHER" id="PTHR11579">
    <property type="entry name" value="PROTEIN-L-ISOASPARTATE O-METHYLTRANSFERASE"/>
    <property type="match status" value="1"/>
</dbReference>